<dbReference type="EMBL" id="LVLJ01000312">
    <property type="protein sequence ID" value="OAE34844.1"/>
    <property type="molecule type" value="Genomic_DNA"/>
</dbReference>
<dbReference type="Pfam" id="PF20675">
    <property type="entry name" value="MPH2"/>
    <property type="match status" value="1"/>
</dbReference>
<name>A0A176WPT9_MARPO</name>
<reference evidence="3 4" key="1">
    <citation type="submission" date="2016-03" db="EMBL/GenBank/DDBJ databases">
        <title>Mechanisms controlling the formation of the plant cell surface in tip-growing cells are functionally conserved among land plants.</title>
        <authorList>
            <person name="Honkanen S."/>
            <person name="Jones V.A."/>
            <person name="Morieri G."/>
            <person name="Champion C."/>
            <person name="Hetherington A.J."/>
            <person name="Kelly S."/>
            <person name="Saint-Marcoux D."/>
            <person name="Proust H."/>
            <person name="Prescott H."/>
            <person name="Dolan L."/>
        </authorList>
    </citation>
    <scope>NUCLEOTIDE SEQUENCE [LARGE SCALE GENOMIC DNA]</scope>
    <source>
        <strain evidence="4">cv. Tak-1 and cv. Tak-2</strain>
        <tissue evidence="3">Whole gametophyte</tissue>
    </source>
</reference>
<evidence type="ECO:0000313" key="4">
    <source>
        <dbReference type="Proteomes" id="UP000077202"/>
    </source>
</evidence>
<dbReference type="AlphaFoldDB" id="A0A176WPT9"/>
<dbReference type="GO" id="GO:0010206">
    <property type="term" value="P:photosystem II repair"/>
    <property type="evidence" value="ECO:0007669"/>
    <property type="project" value="InterPro"/>
</dbReference>
<proteinExistence type="predicted"/>
<reference evidence="2" key="2">
    <citation type="journal article" date="2019" name="Curr. Biol.">
        <title>Chromatin organization in early land plants reveals an ancestral association between H3K27me3, transposons, and constitutive heterochromatin.</title>
        <authorList>
            <person name="Montgomery S.A."/>
            <person name="Tanizawa Y."/>
            <person name="Galik B."/>
            <person name="Wang N."/>
            <person name="Ito T."/>
            <person name="Mochizuki T."/>
            <person name="Akimcheva S."/>
            <person name="Bowman J."/>
            <person name="Cognat V."/>
            <person name="Drouard L."/>
            <person name="Ekker H."/>
            <person name="Houng S."/>
            <person name="Kohchi T."/>
            <person name="Lin S."/>
            <person name="Liu L.D."/>
            <person name="Nakamura Y."/>
            <person name="Valeeva L.R."/>
            <person name="Shakirov E.V."/>
            <person name="Shippen D.E."/>
            <person name="Wei W."/>
            <person name="Yagura M."/>
            <person name="Yamaoka S."/>
            <person name="Yamato K.T."/>
            <person name="Liu C."/>
            <person name="Berger F."/>
        </authorList>
    </citation>
    <scope>NUCLEOTIDE SEQUENCE [LARGE SCALE GENOMIC DNA]</scope>
    <source>
        <strain evidence="2">Tak-1</strain>
    </source>
</reference>
<evidence type="ECO:0000313" key="2">
    <source>
        <dbReference type="EMBL" id="BBN15871.1"/>
    </source>
</evidence>
<dbReference type="PANTHER" id="PTHR35742">
    <property type="entry name" value="THYLAKOID LUMENAL 16.5 KDA PROTEIN, CHLOROPLASTIC"/>
    <property type="match status" value="1"/>
</dbReference>
<dbReference type="InterPro" id="IPR049072">
    <property type="entry name" value="MPH2_C"/>
</dbReference>
<evidence type="ECO:0000313" key="5">
    <source>
        <dbReference type="Proteomes" id="UP001162541"/>
    </source>
</evidence>
<organism evidence="3 4">
    <name type="scientific">Marchantia polymorpha subsp. ruderalis</name>
    <dbReference type="NCBI Taxonomy" id="1480154"/>
    <lineage>
        <taxon>Eukaryota</taxon>
        <taxon>Viridiplantae</taxon>
        <taxon>Streptophyta</taxon>
        <taxon>Embryophyta</taxon>
        <taxon>Marchantiophyta</taxon>
        <taxon>Marchantiopsida</taxon>
        <taxon>Marchantiidae</taxon>
        <taxon>Marchantiales</taxon>
        <taxon>Marchantiaceae</taxon>
        <taxon>Marchantia</taxon>
    </lineage>
</organism>
<reference evidence="5" key="3">
    <citation type="journal article" date="2020" name="Curr. Biol.">
        <title>Chromatin organization in early land plants reveals an ancestral association between H3K27me3, transposons, and constitutive heterochromatin.</title>
        <authorList>
            <person name="Montgomery S.A."/>
            <person name="Tanizawa Y."/>
            <person name="Galik B."/>
            <person name="Wang N."/>
            <person name="Ito T."/>
            <person name="Mochizuki T."/>
            <person name="Akimcheva S."/>
            <person name="Bowman J.L."/>
            <person name="Cognat V."/>
            <person name="Marechal-Drouard L."/>
            <person name="Ekker H."/>
            <person name="Hong S.F."/>
            <person name="Kohchi T."/>
            <person name="Lin S.S."/>
            <person name="Liu L.D."/>
            <person name="Nakamura Y."/>
            <person name="Valeeva L.R."/>
            <person name="Shakirov E.V."/>
            <person name="Shippen D.E."/>
            <person name="Wei W.L."/>
            <person name="Yagura M."/>
            <person name="Yamaoka S."/>
            <person name="Yamato K.T."/>
            <person name="Liu C."/>
            <person name="Berger F."/>
        </authorList>
    </citation>
    <scope>NUCLEOTIDE SEQUENCE [LARGE SCALE GENOMIC DNA]</scope>
    <source>
        <strain evidence="5">Tak-1</strain>
    </source>
</reference>
<dbReference type="EMBL" id="AP019872">
    <property type="protein sequence ID" value="BBN15871.1"/>
    <property type="molecule type" value="Genomic_DNA"/>
</dbReference>
<evidence type="ECO:0000259" key="1">
    <source>
        <dbReference type="Pfam" id="PF20675"/>
    </source>
</evidence>
<evidence type="ECO:0000313" key="3">
    <source>
        <dbReference type="EMBL" id="OAE34844.1"/>
    </source>
</evidence>
<dbReference type="InterPro" id="IPR038862">
    <property type="entry name" value="MPH2"/>
</dbReference>
<dbReference type="PANTHER" id="PTHR35742:SF1">
    <property type="entry name" value="THYLAKOID LUMENAL 16.5 KDA PROTEIN, CHLOROPLASTIC"/>
    <property type="match status" value="1"/>
</dbReference>
<accession>A0A176WPT9</accession>
<sequence>MASALSSRVAIPSVFVAKKSAQSSTSARRSVAVSCEQRSSSGCVTCQVSEEKWVSTRRDIVGGAAALLSGLLAAPAFALLEADDDDSLLEKVKEDRQKRLQKRGAVVSYKKEAESIQKAVYELSKAGQALDSSDFSTASAVLGSNTWIVDVKAALSTVSKSAEEQSEADSFGTALASLQTAVSAKDTEGSKSAFVASASALEKWSSLTGFSEQIKGL</sequence>
<keyword evidence="4" id="KW-1185">Reference proteome</keyword>
<dbReference type="Proteomes" id="UP000077202">
    <property type="component" value="Unassembled WGS sequence"/>
</dbReference>
<protein>
    <recommendedName>
        <fullName evidence="1">Maintenance of Photosystem II under High light 2 C-terminal domain-containing protein</fullName>
    </recommendedName>
</protein>
<dbReference type="Proteomes" id="UP001162541">
    <property type="component" value="Chromosome 7"/>
</dbReference>
<feature type="domain" description="Maintenance of Photosystem II under High light 2 C-terminal" evidence="1">
    <location>
        <begin position="115"/>
        <end position="217"/>
    </location>
</feature>
<gene>
    <name evidence="3" type="ORF">AXG93_2528s2120</name>
    <name evidence="2" type="ORF">Mp_7g01620</name>
</gene>